<dbReference type="AlphaFoldDB" id="A0A0M4CKZ4"/>
<dbReference type="Gene3D" id="1.10.8.1060">
    <property type="entry name" value="Corynebacterium glutamicum thioredoxin-dependent arsenate reductase, N-terminal domain"/>
    <property type="match status" value="1"/>
</dbReference>
<organism evidence="1 2">
    <name type="scientific">Corynebacterium deserti GIMN1.010</name>
    <dbReference type="NCBI Taxonomy" id="931089"/>
    <lineage>
        <taxon>Bacteria</taxon>
        <taxon>Bacillati</taxon>
        <taxon>Actinomycetota</taxon>
        <taxon>Actinomycetes</taxon>
        <taxon>Mycobacteriales</taxon>
        <taxon>Corynebacteriaceae</taxon>
        <taxon>Corynebacterium</taxon>
    </lineage>
</organism>
<dbReference type="OrthoDB" id="4411267at2"/>
<dbReference type="PATRIC" id="fig|931089.4.peg.953"/>
<protein>
    <submittedName>
        <fullName evidence="1">Uncharacterized protein</fullName>
    </submittedName>
</protein>
<keyword evidence="2" id="KW-1185">Reference proteome</keyword>
<dbReference type="STRING" id="931089.CDES_04705"/>
<dbReference type="KEGG" id="cdx:CDES_04705"/>
<proteinExistence type="predicted"/>
<evidence type="ECO:0000313" key="1">
    <source>
        <dbReference type="EMBL" id="ALC05385.1"/>
    </source>
</evidence>
<evidence type="ECO:0000313" key="2">
    <source>
        <dbReference type="Proteomes" id="UP000068067"/>
    </source>
</evidence>
<reference evidence="1 2" key="1">
    <citation type="submission" date="2014-08" db="EMBL/GenBank/DDBJ databases">
        <title>Complete genome sequence of Corynebacterium deserti GIMN1.010 (=DSM 45689), isolated from desert sand in western China.</title>
        <authorList>
            <person name="Ruckert C."/>
            <person name="Albersmeier A."/>
            <person name="Kalinowski J."/>
        </authorList>
    </citation>
    <scope>NUCLEOTIDE SEQUENCE [LARGE SCALE GENOMIC DNA]</scope>
    <source>
        <strain evidence="1 2">GIMN1.010</strain>
    </source>
</reference>
<gene>
    <name evidence="1" type="ORF">CDES_04705</name>
</gene>
<name>A0A0M4CKZ4_9CORY</name>
<accession>A0A0M4CKZ4</accession>
<dbReference type="EMBL" id="CP009220">
    <property type="protein sequence ID" value="ALC05385.1"/>
    <property type="molecule type" value="Genomic_DNA"/>
</dbReference>
<sequence>MKHIHEEITRIERSHDYLWSIREDLHARFDGTLKAHLVDSVLDCVADGYEGRIGRFRKIFIEKKAVEELNAIAASQPGHLIAA</sequence>
<dbReference type="Proteomes" id="UP000068067">
    <property type="component" value="Chromosome"/>
</dbReference>
<dbReference type="RefSeq" id="WP_053544468.1">
    <property type="nucleotide sequence ID" value="NZ_CP009220.1"/>
</dbReference>